<evidence type="ECO:0000313" key="1">
    <source>
        <dbReference type="EMBL" id="MYM18813.1"/>
    </source>
</evidence>
<dbReference type="RefSeq" id="WP_160952252.1">
    <property type="nucleotide sequence ID" value="NZ_WWEQ01000005.1"/>
</dbReference>
<proteinExistence type="predicted"/>
<accession>A0A6N9H4F7</accession>
<name>A0A6N9H4F7_9MICO</name>
<dbReference type="AlphaFoldDB" id="A0A6N9H4F7"/>
<comment type="caution">
    <text evidence="1">The sequence shown here is derived from an EMBL/GenBank/DDBJ whole genome shotgun (WGS) entry which is preliminary data.</text>
</comment>
<dbReference type="EMBL" id="WWEQ01000005">
    <property type="protein sequence ID" value="MYM18813.1"/>
    <property type="molecule type" value="Genomic_DNA"/>
</dbReference>
<protein>
    <recommendedName>
        <fullName evidence="3">Pyrimidine dimer DNA glycosylase</fullName>
    </recommendedName>
</protein>
<sequence>MRLWSLDPSLLDRRGLVACWREALLAQKVLRGLTRGYRSHPQLERFRAQADPVAAVGAFLTGLRAEADARGYAFDAARIAVPAAVPPPAGAAPVAPGPALGPWAGAMAVTRGQLDYERDRLAAKVSERDPEWFSGHLAHLGAAAPHPLFTAVPGPVEGWERQ</sequence>
<dbReference type="Pfam" id="PF03013">
    <property type="entry name" value="Pyr_excise"/>
    <property type="match status" value="1"/>
</dbReference>
<keyword evidence="2" id="KW-1185">Reference proteome</keyword>
<gene>
    <name evidence="1" type="ORF">GSY69_02155</name>
</gene>
<evidence type="ECO:0008006" key="3">
    <source>
        <dbReference type="Google" id="ProtNLM"/>
    </source>
</evidence>
<dbReference type="InterPro" id="IPR004260">
    <property type="entry name" value="Pyr-dimer_DNA_glycosylase"/>
</dbReference>
<dbReference type="Proteomes" id="UP000469215">
    <property type="component" value="Unassembled WGS sequence"/>
</dbReference>
<reference evidence="1 2" key="1">
    <citation type="submission" date="2020-01" db="EMBL/GenBank/DDBJ databases">
        <authorList>
            <person name="Deng T."/>
        </authorList>
    </citation>
    <scope>NUCLEOTIDE SEQUENCE [LARGE SCALE GENOMIC DNA]</scope>
    <source>
        <strain evidence="1 2">5221</strain>
    </source>
</reference>
<evidence type="ECO:0000313" key="2">
    <source>
        <dbReference type="Proteomes" id="UP000469215"/>
    </source>
</evidence>
<organism evidence="1 2">
    <name type="scientific">Brevibacterium rongguiense</name>
    <dbReference type="NCBI Taxonomy" id="2695267"/>
    <lineage>
        <taxon>Bacteria</taxon>
        <taxon>Bacillati</taxon>
        <taxon>Actinomycetota</taxon>
        <taxon>Actinomycetes</taxon>
        <taxon>Micrococcales</taxon>
        <taxon>Brevibacteriaceae</taxon>
        <taxon>Brevibacterium</taxon>
    </lineage>
</organism>